<evidence type="ECO:0000313" key="2">
    <source>
        <dbReference type="EMBL" id="AIS18211.1"/>
    </source>
</evidence>
<dbReference type="RefSeq" id="WP_043190610.1">
    <property type="nucleotide sequence ID" value="NZ_CP009533.1"/>
</dbReference>
<dbReference type="Proteomes" id="UP000029499">
    <property type="component" value="Chromosome"/>
</dbReference>
<organism evidence="2 3">
    <name type="scientific">Pseudomonas rhizosphaerae</name>
    <dbReference type="NCBI Taxonomy" id="216142"/>
    <lineage>
        <taxon>Bacteria</taxon>
        <taxon>Pseudomonadati</taxon>
        <taxon>Pseudomonadota</taxon>
        <taxon>Gammaproteobacteria</taxon>
        <taxon>Pseudomonadales</taxon>
        <taxon>Pseudomonadaceae</taxon>
        <taxon>Pseudomonas</taxon>
    </lineage>
</organism>
<dbReference type="AlphaFoldDB" id="A0A089ZQT9"/>
<dbReference type="EMBL" id="CP009533">
    <property type="protein sequence ID" value="AIS18211.1"/>
    <property type="molecule type" value="Genomic_DNA"/>
</dbReference>
<evidence type="ECO:0000313" key="3">
    <source>
        <dbReference type="Proteomes" id="UP000029499"/>
    </source>
</evidence>
<gene>
    <name evidence="2" type="ORF">LT40_12785</name>
</gene>
<keyword evidence="1" id="KW-0472">Membrane</keyword>
<dbReference type="NCBIfam" id="NF041882">
    <property type="entry name" value="PA3371_fam"/>
    <property type="match status" value="1"/>
</dbReference>
<dbReference type="InterPro" id="IPR049711">
    <property type="entry name" value="PA3371-like"/>
</dbReference>
<keyword evidence="1" id="KW-0812">Transmembrane</keyword>
<dbReference type="PROSITE" id="PS51257">
    <property type="entry name" value="PROKAR_LIPOPROTEIN"/>
    <property type="match status" value="1"/>
</dbReference>
<proteinExistence type="predicted"/>
<reference evidence="2 3" key="1">
    <citation type="journal article" date="2015" name="J. Biotechnol.">
        <title>Complete genome sequence of Pseudomonas rhizosphaerae IH5T (=DSM 16299T), a phosphate-solubilizing rhizobacterium for bacterial biofertilizer.</title>
        <authorList>
            <person name="Kwak Y."/>
            <person name="Jung B.K."/>
            <person name="Shin J.H."/>
        </authorList>
    </citation>
    <scope>NUCLEOTIDE SEQUENCE [LARGE SCALE GENOMIC DNA]</scope>
    <source>
        <strain evidence="2">DSM 16299</strain>
    </source>
</reference>
<dbReference type="OrthoDB" id="7031296at2"/>
<keyword evidence="3" id="KW-1185">Reference proteome</keyword>
<sequence length="61" mass="6490">MSRYALAFMLIALACWASTFMIGQSASGTGIALQIAGGVSSIAFLLALIKGRRIKFDPLLR</sequence>
<dbReference type="HOGENOM" id="CLU_198338_0_0_6"/>
<evidence type="ECO:0008006" key="4">
    <source>
        <dbReference type="Google" id="ProtNLM"/>
    </source>
</evidence>
<feature type="transmembrane region" description="Helical" evidence="1">
    <location>
        <begin position="31"/>
        <end position="49"/>
    </location>
</feature>
<keyword evidence="1" id="KW-1133">Transmembrane helix</keyword>
<evidence type="ECO:0000256" key="1">
    <source>
        <dbReference type="SAM" id="Phobius"/>
    </source>
</evidence>
<dbReference type="KEGG" id="prh:LT40_12785"/>
<accession>A0A089ZQT9</accession>
<protein>
    <recommendedName>
        <fullName evidence="4">Lipoprotein</fullName>
    </recommendedName>
</protein>
<name>A0A089ZQT9_9PSED</name>